<evidence type="ECO:0000313" key="2">
    <source>
        <dbReference type="EMBL" id="PSS18905.1"/>
    </source>
</evidence>
<evidence type="ECO:0000313" key="3">
    <source>
        <dbReference type="Proteomes" id="UP000186601"/>
    </source>
</evidence>
<dbReference type="EMBL" id="MLYV02000286">
    <property type="protein sequence ID" value="PSS18905.1"/>
    <property type="molecule type" value="Genomic_DNA"/>
</dbReference>
<feature type="compositionally biased region" description="Basic and acidic residues" evidence="1">
    <location>
        <begin position="17"/>
        <end position="28"/>
    </location>
</feature>
<feature type="compositionally biased region" description="Basic and acidic residues" evidence="1">
    <location>
        <begin position="35"/>
        <end position="44"/>
    </location>
</feature>
<organism evidence="2 3">
    <name type="scientific">Hermanssonia centrifuga</name>
    <dbReference type="NCBI Taxonomy" id="98765"/>
    <lineage>
        <taxon>Eukaryota</taxon>
        <taxon>Fungi</taxon>
        <taxon>Dikarya</taxon>
        <taxon>Basidiomycota</taxon>
        <taxon>Agaricomycotina</taxon>
        <taxon>Agaricomycetes</taxon>
        <taxon>Polyporales</taxon>
        <taxon>Meruliaceae</taxon>
        <taxon>Hermanssonia</taxon>
    </lineage>
</organism>
<evidence type="ECO:0000256" key="1">
    <source>
        <dbReference type="SAM" id="MobiDB-lite"/>
    </source>
</evidence>
<accession>A0A2R6R0Y3</accession>
<keyword evidence="3" id="KW-1185">Reference proteome</keyword>
<comment type="caution">
    <text evidence="2">The sequence shown here is derived from an EMBL/GenBank/DDBJ whole genome shotgun (WGS) entry which is preliminary data.</text>
</comment>
<dbReference type="AlphaFoldDB" id="A0A2R6R0Y3"/>
<feature type="region of interest" description="Disordered" evidence="1">
    <location>
        <begin position="1"/>
        <end position="64"/>
    </location>
</feature>
<name>A0A2R6R0Y3_9APHY</name>
<reference evidence="2 3" key="1">
    <citation type="submission" date="2018-02" db="EMBL/GenBank/DDBJ databases">
        <title>Genome sequence of the basidiomycete white-rot fungus Phlebia centrifuga.</title>
        <authorList>
            <person name="Granchi Z."/>
            <person name="Peng M."/>
            <person name="de Vries R.P."/>
            <person name="Hilden K."/>
            <person name="Makela M.R."/>
            <person name="Grigoriev I."/>
            <person name="Riley R."/>
        </authorList>
    </citation>
    <scope>NUCLEOTIDE SEQUENCE [LARGE SCALE GENOMIC DNA]</scope>
    <source>
        <strain evidence="2 3">FBCC195</strain>
    </source>
</reference>
<protein>
    <submittedName>
        <fullName evidence="2">Uncharacterized protein</fullName>
    </submittedName>
</protein>
<dbReference type="Proteomes" id="UP000186601">
    <property type="component" value="Unassembled WGS sequence"/>
</dbReference>
<gene>
    <name evidence="2" type="ORF">PHLCEN_2v3191</name>
</gene>
<sequence length="64" mass="6993">MSEESEIGMRMANIPSMKRDKDLGRDVGTDEGVDDERGRGEGRGKTTPLEGGDVGYYDDLGEKL</sequence>
<proteinExistence type="predicted"/>